<dbReference type="GO" id="GO:0009306">
    <property type="term" value="P:protein secretion"/>
    <property type="evidence" value="ECO:0007669"/>
    <property type="project" value="InterPro"/>
</dbReference>
<dbReference type="Pfam" id="PF03958">
    <property type="entry name" value="Secretin_N"/>
    <property type="match status" value="1"/>
</dbReference>
<evidence type="ECO:0000256" key="1">
    <source>
        <dbReference type="ARBA" id="ARBA00004370"/>
    </source>
</evidence>
<keyword evidence="5" id="KW-0813">Transport</keyword>
<evidence type="ECO:0000256" key="6">
    <source>
        <dbReference type="SAM" id="SignalP"/>
    </source>
</evidence>
<keyword evidence="3" id="KW-0472">Membrane</keyword>
<feature type="signal peptide" evidence="6">
    <location>
        <begin position="1"/>
        <end position="22"/>
    </location>
</feature>
<dbReference type="InterPro" id="IPR050810">
    <property type="entry name" value="Bact_Secretion_Sys_Channel"/>
</dbReference>
<feature type="domain" description="NolW-like" evidence="8">
    <location>
        <begin position="294"/>
        <end position="356"/>
    </location>
</feature>
<dbReference type="Proteomes" id="UP000255423">
    <property type="component" value="Unassembled WGS sequence"/>
</dbReference>
<dbReference type="Gene3D" id="3.30.1370.130">
    <property type="match status" value="1"/>
</dbReference>
<dbReference type="RefSeq" id="WP_109573608.1">
    <property type="nucleotide sequence ID" value="NZ_UHJL01000005.1"/>
</dbReference>
<evidence type="ECO:0000256" key="2">
    <source>
        <dbReference type="ARBA" id="ARBA00022729"/>
    </source>
</evidence>
<evidence type="ECO:0000259" key="7">
    <source>
        <dbReference type="Pfam" id="PF00263"/>
    </source>
</evidence>
<protein>
    <submittedName>
        <fullName evidence="9">Type IV pilus assembly protein PilQ</fullName>
    </submittedName>
</protein>
<dbReference type="InterPro" id="IPR001775">
    <property type="entry name" value="GspD/PilQ"/>
</dbReference>
<gene>
    <name evidence="9" type="ORF">SAMN05661053_2812</name>
</gene>
<evidence type="ECO:0000259" key="8">
    <source>
        <dbReference type="Pfam" id="PF03958"/>
    </source>
</evidence>
<name>A0A380S9K9_FIBSU</name>
<dbReference type="InterPro" id="IPR038591">
    <property type="entry name" value="NolW-like_sf"/>
</dbReference>
<dbReference type="InterPro" id="IPR005644">
    <property type="entry name" value="NolW-like"/>
</dbReference>
<dbReference type="Gene3D" id="3.30.1370.120">
    <property type="match status" value="1"/>
</dbReference>
<evidence type="ECO:0000256" key="4">
    <source>
        <dbReference type="RuleBase" id="RU004003"/>
    </source>
</evidence>
<evidence type="ECO:0000313" key="9">
    <source>
        <dbReference type="EMBL" id="SUQ26008.1"/>
    </source>
</evidence>
<dbReference type="PANTHER" id="PTHR30332:SF24">
    <property type="entry name" value="SECRETIN GSPD-RELATED"/>
    <property type="match status" value="1"/>
</dbReference>
<evidence type="ECO:0000256" key="3">
    <source>
        <dbReference type="ARBA" id="ARBA00023136"/>
    </source>
</evidence>
<feature type="domain" description="Type II/III secretion system secretin-like" evidence="7">
    <location>
        <begin position="425"/>
        <end position="582"/>
    </location>
</feature>
<dbReference type="Pfam" id="PF00263">
    <property type="entry name" value="Secretin"/>
    <property type="match status" value="1"/>
</dbReference>
<feature type="chain" id="PRO_5016855473" evidence="6">
    <location>
        <begin position="23"/>
        <end position="586"/>
    </location>
</feature>
<dbReference type="EMBL" id="UHJL01000005">
    <property type="protein sequence ID" value="SUQ26008.1"/>
    <property type="molecule type" value="Genomic_DNA"/>
</dbReference>
<dbReference type="GO" id="GO:0015627">
    <property type="term" value="C:type II protein secretion system complex"/>
    <property type="evidence" value="ECO:0007669"/>
    <property type="project" value="TreeGrafter"/>
</dbReference>
<proteinExistence type="inferred from homology"/>
<comment type="subcellular location">
    <subcellularLocation>
        <location evidence="5">Cell outer membrane</location>
    </subcellularLocation>
    <subcellularLocation>
        <location evidence="1">Membrane</location>
    </subcellularLocation>
</comment>
<evidence type="ECO:0000313" key="10">
    <source>
        <dbReference type="Proteomes" id="UP000255423"/>
    </source>
</evidence>
<comment type="similarity">
    <text evidence="4">Belongs to the bacterial secretin family.</text>
</comment>
<evidence type="ECO:0000256" key="5">
    <source>
        <dbReference type="RuleBase" id="RU004004"/>
    </source>
</evidence>
<dbReference type="InterPro" id="IPR004846">
    <property type="entry name" value="T2SS/T3SS_dom"/>
</dbReference>
<dbReference type="GO" id="GO:0009279">
    <property type="term" value="C:cell outer membrane"/>
    <property type="evidence" value="ECO:0007669"/>
    <property type="project" value="UniProtKB-SubCell"/>
</dbReference>
<dbReference type="PANTHER" id="PTHR30332">
    <property type="entry name" value="PROBABLE GENERAL SECRETION PATHWAY PROTEIN D"/>
    <property type="match status" value="1"/>
</dbReference>
<dbReference type="Gene3D" id="3.55.50.30">
    <property type="match status" value="2"/>
</dbReference>
<organism evidence="9 10">
    <name type="scientific">Fibrobacter succinogenes</name>
    <name type="common">Bacteroides succinogenes</name>
    <dbReference type="NCBI Taxonomy" id="833"/>
    <lineage>
        <taxon>Bacteria</taxon>
        <taxon>Pseudomonadati</taxon>
        <taxon>Fibrobacterota</taxon>
        <taxon>Fibrobacteria</taxon>
        <taxon>Fibrobacterales</taxon>
        <taxon>Fibrobacteraceae</taxon>
        <taxon>Fibrobacter</taxon>
    </lineage>
</organism>
<dbReference type="PRINTS" id="PR00811">
    <property type="entry name" value="BCTERIALGSPD"/>
</dbReference>
<sequence>MLLRILGISLLTLLLSSSVAGARSVEKPKSVRTSSGAVTLDFVDVSLAEVARTLSLAYGTSILTDDAGDVRVTFHLEGVSLFEGLTSLCASHGLDLVLEGRVYHIRRARVQNGTIALTDSGVVIDVKNMNVREFVKEFGLNTGVNVLADYDVDGVVSGNLRRMVPEMAFRVLMESNGFKVRGERGCLRVSRAKTGNALNGSSDGAEVSVERAGDLYSVDLQSASLKAVLKAIAEEAGLNLAVYGDLNEIVQMSFKDVSLPELLASLFRGSAFTFRLDSSSLWVSEEGAKALADVRVFPLKHVSPEKAMAQLSKFMKGSELNVSEYREQNSLVLGGSPRAIARAEELLKMVDVPQMQVTLACVIVEFRKGRSFAIGVRSGATRNVGERDIQARGFFDFLGKDISKSGAFGKIGILPDRFELELSSMEENNEAKVLARPRVTTLNGNKAELNVTNTVYYLVSQVSADGYPITDYRSFNDGISLELTPTMTQDGLITLSVSPEIKTAGRSTGDGPRDISSRNMKTTVVLRDGETLCLGGLIRKNKTEVRSAVPFLGSIPLLGRLFSYTSEEEDESELAIFITPSVETKE</sequence>
<dbReference type="AlphaFoldDB" id="A0A380S9K9"/>
<reference evidence="9 10" key="1">
    <citation type="submission" date="2017-08" db="EMBL/GenBank/DDBJ databases">
        <authorList>
            <person name="de Groot N.N."/>
        </authorList>
    </citation>
    <scope>NUCLEOTIDE SEQUENCE [LARGE SCALE GENOMIC DNA]</scope>
    <source>
        <strain evidence="9 10">HM2</strain>
    </source>
</reference>
<accession>A0A380S9K9</accession>
<keyword evidence="2 6" id="KW-0732">Signal</keyword>